<evidence type="ECO:0000259" key="3">
    <source>
        <dbReference type="Pfam" id="PF05199"/>
    </source>
</evidence>
<evidence type="ECO:0000313" key="4">
    <source>
        <dbReference type="EMBL" id="KAE9398195.1"/>
    </source>
</evidence>
<dbReference type="OrthoDB" id="269227at2759"/>
<accession>A0A6A4HMY7</accession>
<evidence type="ECO:0000256" key="1">
    <source>
        <dbReference type="ARBA" id="ARBA00001974"/>
    </source>
</evidence>
<proteinExistence type="predicted"/>
<keyword evidence="5" id="KW-1185">Reference proteome</keyword>
<dbReference type="AlphaFoldDB" id="A0A6A4HMY7"/>
<dbReference type="InterPro" id="IPR007867">
    <property type="entry name" value="GMC_OxRtase_C"/>
</dbReference>
<feature type="domain" description="Glucose-methanol-choline oxidoreductase C-terminal" evidence="3">
    <location>
        <begin position="148"/>
        <end position="186"/>
    </location>
</feature>
<feature type="region of interest" description="Disordered" evidence="2">
    <location>
        <begin position="1"/>
        <end position="30"/>
    </location>
</feature>
<dbReference type="GO" id="GO:0016614">
    <property type="term" value="F:oxidoreductase activity, acting on CH-OH group of donors"/>
    <property type="evidence" value="ECO:0007669"/>
    <property type="project" value="InterPro"/>
</dbReference>
<organism evidence="4 5">
    <name type="scientific">Gymnopus androsaceus JB14</name>
    <dbReference type="NCBI Taxonomy" id="1447944"/>
    <lineage>
        <taxon>Eukaryota</taxon>
        <taxon>Fungi</taxon>
        <taxon>Dikarya</taxon>
        <taxon>Basidiomycota</taxon>
        <taxon>Agaricomycotina</taxon>
        <taxon>Agaricomycetes</taxon>
        <taxon>Agaricomycetidae</taxon>
        <taxon>Agaricales</taxon>
        <taxon>Marasmiineae</taxon>
        <taxon>Omphalotaceae</taxon>
        <taxon>Gymnopus</taxon>
    </lineage>
</organism>
<comment type="cofactor">
    <cofactor evidence="1">
        <name>FAD</name>
        <dbReference type="ChEBI" id="CHEBI:57692"/>
    </cofactor>
</comment>
<dbReference type="Gene3D" id="3.50.50.60">
    <property type="entry name" value="FAD/NAD(P)-binding domain"/>
    <property type="match status" value="1"/>
</dbReference>
<dbReference type="Pfam" id="PF05199">
    <property type="entry name" value="GMC_oxred_C"/>
    <property type="match status" value="1"/>
</dbReference>
<dbReference type="EMBL" id="ML769486">
    <property type="protein sequence ID" value="KAE9398195.1"/>
    <property type="molecule type" value="Genomic_DNA"/>
</dbReference>
<dbReference type="InterPro" id="IPR036188">
    <property type="entry name" value="FAD/NAD-bd_sf"/>
</dbReference>
<name>A0A6A4HMY7_9AGAR</name>
<evidence type="ECO:0000313" key="5">
    <source>
        <dbReference type="Proteomes" id="UP000799118"/>
    </source>
</evidence>
<gene>
    <name evidence="4" type="ORF">BT96DRAFT_940331</name>
</gene>
<evidence type="ECO:0000256" key="2">
    <source>
        <dbReference type="SAM" id="MobiDB-lite"/>
    </source>
</evidence>
<sequence length="232" mass="25432">MEMDSCSEAAKKKKAELDVSSEPDNDFIPSINAGTSAKAAGKKKADALLEFNNDENPKYIRLELENDFWIFANPGYTQADEGPGSLKCLLIIAKPPNYPSRNPVSPSSLSLQTWLQYLQRKEGNGPAAKNTVMTASNDHGIQPRAIGGVVAPPLNVYGVENLKVADLSIVPLNVSANTYNTALIVGDYSDKSFNNYALRNKGAQSYYKYEIHGSISKYGAEQLQQLFLNIMY</sequence>
<dbReference type="Proteomes" id="UP000799118">
    <property type="component" value="Unassembled WGS sequence"/>
</dbReference>
<protein>
    <recommendedName>
        <fullName evidence="3">Glucose-methanol-choline oxidoreductase C-terminal domain-containing protein</fullName>
    </recommendedName>
</protein>
<reference evidence="4" key="1">
    <citation type="journal article" date="2019" name="Environ. Microbiol.">
        <title>Fungal ecological strategies reflected in gene transcription - a case study of two litter decomposers.</title>
        <authorList>
            <person name="Barbi F."/>
            <person name="Kohler A."/>
            <person name="Barry K."/>
            <person name="Baskaran P."/>
            <person name="Daum C."/>
            <person name="Fauchery L."/>
            <person name="Ihrmark K."/>
            <person name="Kuo A."/>
            <person name="LaButti K."/>
            <person name="Lipzen A."/>
            <person name="Morin E."/>
            <person name="Grigoriev I.V."/>
            <person name="Henrissat B."/>
            <person name="Lindahl B."/>
            <person name="Martin F."/>
        </authorList>
    </citation>
    <scope>NUCLEOTIDE SEQUENCE</scope>
    <source>
        <strain evidence="4">JB14</strain>
    </source>
</reference>